<dbReference type="RefSeq" id="WP_187579971.1">
    <property type="nucleotide sequence ID" value="NZ_CP060713.1"/>
</dbReference>
<feature type="transmembrane region" description="Helical" evidence="1">
    <location>
        <begin position="112"/>
        <end position="132"/>
    </location>
</feature>
<gene>
    <name evidence="3" type="ORF">H9L09_07100</name>
</gene>
<dbReference type="InterPro" id="IPR009597">
    <property type="entry name" value="DUF1206"/>
</dbReference>
<feature type="transmembrane region" description="Helical" evidence="1">
    <location>
        <begin position="202"/>
        <end position="223"/>
    </location>
</feature>
<feature type="domain" description="DUF1206" evidence="2">
    <location>
        <begin position="109"/>
        <end position="174"/>
    </location>
</feature>
<name>A0A7G9REV6_9ACTN</name>
<protein>
    <submittedName>
        <fullName evidence="3">DUF1206 domain-containing protein</fullName>
    </submittedName>
</protein>
<sequence>MELSASGIDRKADHSDMLDNAVRVGLVSYGVEHLLLAWLALQLVFGDRSGEASASGALHQLAETTLGRLSLYVVAAGFLALVIWQGIEAVVGHRDEDGGKRTFKRIVSAGKVVLYVVLGLTALRIATGSGGGKGSSTETLTAKLMAAPGGQLLVGLVGVGVIATGGMLAWRGWKEKFRSKLDVDGTTGNDGHAYILFGKIGYLAKGAALVLVGLLFVLAAVTHDPDKSGGLDQALTKLLAQPFGQVGLLVIAAGIACYGLFCFAWARHLDR</sequence>
<keyword evidence="4" id="KW-1185">Reference proteome</keyword>
<dbReference type="KEGG" id="nmes:H9L09_07100"/>
<dbReference type="Proteomes" id="UP000515947">
    <property type="component" value="Chromosome"/>
</dbReference>
<evidence type="ECO:0000313" key="3">
    <source>
        <dbReference type="EMBL" id="QNN54131.1"/>
    </source>
</evidence>
<feature type="transmembrane region" description="Helical" evidence="1">
    <location>
        <begin position="243"/>
        <end position="266"/>
    </location>
</feature>
<feature type="domain" description="DUF1206" evidence="2">
    <location>
        <begin position="200"/>
        <end position="267"/>
    </location>
</feature>
<organism evidence="3 4">
    <name type="scientific">Nocardioides mesophilus</name>
    <dbReference type="NCBI Taxonomy" id="433659"/>
    <lineage>
        <taxon>Bacteria</taxon>
        <taxon>Bacillati</taxon>
        <taxon>Actinomycetota</taxon>
        <taxon>Actinomycetes</taxon>
        <taxon>Propionibacteriales</taxon>
        <taxon>Nocardioidaceae</taxon>
        <taxon>Nocardioides</taxon>
    </lineage>
</organism>
<keyword evidence="1" id="KW-1133">Transmembrane helix</keyword>
<evidence type="ECO:0000313" key="4">
    <source>
        <dbReference type="Proteomes" id="UP000515947"/>
    </source>
</evidence>
<feature type="domain" description="DUF1206" evidence="2">
    <location>
        <begin position="24"/>
        <end position="91"/>
    </location>
</feature>
<feature type="transmembrane region" description="Helical" evidence="1">
    <location>
        <begin position="21"/>
        <end position="41"/>
    </location>
</feature>
<keyword evidence="1" id="KW-0812">Transmembrane</keyword>
<dbReference type="Pfam" id="PF06724">
    <property type="entry name" value="DUF1206"/>
    <property type="match status" value="3"/>
</dbReference>
<feature type="transmembrane region" description="Helical" evidence="1">
    <location>
        <begin position="152"/>
        <end position="170"/>
    </location>
</feature>
<keyword evidence="1" id="KW-0472">Membrane</keyword>
<feature type="transmembrane region" description="Helical" evidence="1">
    <location>
        <begin position="69"/>
        <end position="91"/>
    </location>
</feature>
<dbReference type="AlphaFoldDB" id="A0A7G9REV6"/>
<dbReference type="EMBL" id="CP060713">
    <property type="protein sequence ID" value="QNN54131.1"/>
    <property type="molecule type" value="Genomic_DNA"/>
</dbReference>
<reference evidence="3 4" key="1">
    <citation type="submission" date="2020-08" db="EMBL/GenBank/DDBJ databases">
        <title>Genome sequence of Nocardioides mesophilus KACC 16243T.</title>
        <authorList>
            <person name="Hyun D.-W."/>
            <person name="Bae J.-W."/>
        </authorList>
    </citation>
    <scope>NUCLEOTIDE SEQUENCE [LARGE SCALE GENOMIC DNA]</scope>
    <source>
        <strain evidence="3 4">KACC 16243</strain>
    </source>
</reference>
<evidence type="ECO:0000259" key="2">
    <source>
        <dbReference type="Pfam" id="PF06724"/>
    </source>
</evidence>
<proteinExistence type="predicted"/>
<accession>A0A7G9REV6</accession>
<evidence type="ECO:0000256" key="1">
    <source>
        <dbReference type="SAM" id="Phobius"/>
    </source>
</evidence>